<protein>
    <submittedName>
        <fullName evidence="7">Amino acid ABC transporter substrate-binding protein</fullName>
    </submittedName>
</protein>
<dbReference type="PRINTS" id="PR00337">
    <property type="entry name" value="LEUILEVALBP"/>
</dbReference>
<keyword evidence="4" id="KW-0029">Amino-acid transport</keyword>
<dbReference type="CDD" id="cd06346">
    <property type="entry name" value="PBP1_ABC_ligand_binding-like"/>
    <property type="match status" value="1"/>
</dbReference>
<accession>A0A7V5HZB7</accession>
<dbReference type="GO" id="GO:0006865">
    <property type="term" value="P:amino acid transport"/>
    <property type="evidence" value="ECO:0007669"/>
    <property type="project" value="UniProtKB-KW"/>
</dbReference>
<dbReference type="AlphaFoldDB" id="A0A7V5HZB7"/>
<feature type="chain" id="PRO_5031137313" evidence="5">
    <location>
        <begin position="22"/>
        <end position="412"/>
    </location>
</feature>
<feature type="signal peptide" evidence="5">
    <location>
        <begin position="1"/>
        <end position="21"/>
    </location>
</feature>
<comment type="similarity">
    <text evidence="1">Belongs to the leucine-binding protein family.</text>
</comment>
<evidence type="ECO:0000256" key="2">
    <source>
        <dbReference type="ARBA" id="ARBA00022448"/>
    </source>
</evidence>
<dbReference type="PANTHER" id="PTHR30483">
    <property type="entry name" value="LEUCINE-SPECIFIC-BINDING PROTEIN"/>
    <property type="match status" value="1"/>
</dbReference>
<evidence type="ECO:0000256" key="3">
    <source>
        <dbReference type="ARBA" id="ARBA00022729"/>
    </source>
</evidence>
<sequence length="412" mass="44032">MRKMAVLILSFLFLFTTLSTAGIAQEPIKIGALFALTGGLAPYGPPIVNGAKLAAQQINGIGGIFGRKLELIIRDTATAPAVGRDAASKLINLDRVVAIIGALSSGVTVACSSLTIPARIVLISPSSTSPMLTDLKDDDFVFRTCVSDALQGVVQAKLAHDLGYKTASVIFVNNPYGKGLAEVFKREFEARGGKVLAMIPYEENKPSYRGEVEKAISRNPGVINLIGYPVDGNKMLVQAVELGYEGSYIFSDGMKGEAVAGGPAAEYIEGTFGTAPGALEVDVAKAFEEDYKKAFGVSTVPFRAQCYDALALIALAIKKMGPSFLEMTQEEQGMAIRDNLRVVANPPGEEVTYNEFARAFKLLEEGKDINYQGVSGPITFDRNGDVVEGAIEIWQNFEGRAKTVKIIKVSAE</sequence>
<dbReference type="InterPro" id="IPR028081">
    <property type="entry name" value="Leu-bd"/>
</dbReference>
<dbReference type="PANTHER" id="PTHR30483:SF6">
    <property type="entry name" value="PERIPLASMIC BINDING PROTEIN OF ABC TRANSPORTER FOR NATURAL AMINO ACIDS"/>
    <property type="match status" value="1"/>
</dbReference>
<organism evidence="7">
    <name type="scientific">Aerophobetes bacterium</name>
    <dbReference type="NCBI Taxonomy" id="2030807"/>
    <lineage>
        <taxon>Bacteria</taxon>
        <taxon>Candidatus Aerophobota</taxon>
    </lineage>
</organism>
<dbReference type="Gene3D" id="3.40.50.2300">
    <property type="match status" value="2"/>
</dbReference>
<evidence type="ECO:0000256" key="5">
    <source>
        <dbReference type="SAM" id="SignalP"/>
    </source>
</evidence>
<keyword evidence="3 5" id="KW-0732">Signal</keyword>
<gene>
    <name evidence="7" type="ORF">ENL39_03905</name>
</gene>
<dbReference type="InterPro" id="IPR051010">
    <property type="entry name" value="BCAA_transport"/>
</dbReference>
<dbReference type="Proteomes" id="UP000886070">
    <property type="component" value="Unassembled WGS sequence"/>
</dbReference>
<dbReference type="Pfam" id="PF13458">
    <property type="entry name" value="Peripla_BP_6"/>
    <property type="match status" value="1"/>
</dbReference>
<dbReference type="InterPro" id="IPR000709">
    <property type="entry name" value="Leu_Ile_Val-bd"/>
</dbReference>
<dbReference type="InterPro" id="IPR028082">
    <property type="entry name" value="Peripla_BP_I"/>
</dbReference>
<comment type="caution">
    <text evidence="7">The sequence shown here is derived from an EMBL/GenBank/DDBJ whole genome shotgun (WGS) entry which is preliminary data.</text>
</comment>
<dbReference type="EMBL" id="DRTT01000110">
    <property type="protein sequence ID" value="HHF98614.1"/>
    <property type="molecule type" value="Genomic_DNA"/>
</dbReference>
<evidence type="ECO:0000313" key="7">
    <source>
        <dbReference type="EMBL" id="HHF98614.1"/>
    </source>
</evidence>
<feature type="domain" description="Leucine-binding protein" evidence="6">
    <location>
        <begin position="27"/>
        <end position="322"/>
    </location>
</feature>
<keyword evidence="2" id="KW-0813">Transport</keyword>
<dbReference type="SUPFAM" id="SSF53822">
    <property type="entry name" value="Periplasmic binding protein-like I"/>
    <property type="match status" value="1"/>
</dbReference>
<evidence type="ECO:0000259" key="6">
    <source>
        <dbReference type="Pfam" id="PF13458"/>
    </source>
</evidence>
<evidence type="ECO:0000256" key="4">
    <source>
        <dbReference type="ARBA" id="ARBA00022970"/>
    </source>
</evidence>
<proteinExistence type="inferred from homology"/>
<reference evidence="7" key="1">
    <citation type="journal article" date="2020" name="mSystems">
        <title>Genome- and Community-Level Interaction Insights into Carbon Utilization and Element Cycling Functions of Hydrothermarchaeota in Hydrothermal Sediment.</title>
        <authorList>
            <person name="Zhou Z."/>
            <person name="Liu Y."/>
            <person name="Xu W."/>
            <person name="Pan J."/>
            <person name="Luo Z.H."/>
            <person name="Li M."/>
        </authorList>
    </citation>
    <scope>NUCLEOTIDE SEQUENCE [LARGE SCALE GENOMIC DNA]</scope>
    <source>
        <strain evidence="7">HyVt-92</strain>
    </source>
</reference>
<evidence type="ECO:0000256" key="1">
    <source>
        <dbReference type="ARBA" id="ARBA00010062"/>
    </source>
</evidence>
<name>A0A7V5HZB7_UNCAE</name>